<dbReference type="Proteomes" id="UP001346149">
    <property type="component" value="Unassembled WGS sequence"/>
</dbReference>
<evidence type="ECO:0000313" key="1">
    <source>
        <dbReference type="EMBL" id="KAK4776745.1"/>
    </source>
</evidence>
<name>A0AAN7L105_TRANT</name>
<gene>
    <name evidence="1" type="ORF">SAY86_005433</name>
</gene>
<proteinExistence type="predicted"/>
<organism evidence="1 2">
    <name type="scientific">Trapa natans</name>
    <name type="common">Water chestnut</name>
    <dbReference type="NCBI Taxonomy" id="22666"/>
    <lineage>
        <taxon>Eukaryota</taxon>
        <taxon>Viridiplantae</taxon>
        <taxon>Streptophyta</taxon>
        <taxon>Embryophyta</taxon>
        <taxon>Tracheophyta</taxon>
        <taxon>Spermatophyta</taxon>
        <taxon>Magnoliopsida</taxon>
        <taxon>eudicotyledons</taxon>
        <taxon>Gunneridae</taxon>
        <taxon>Pentapetalae</taxon>
        <taxon>rosids</taxon>
        <taxon>malvids</taxon>
        <taxon>Myrtales</taxon>
        <taxon>Lythraceae</taxon>
        <taxon>Trapa</taxon>
    </lineage>
</organism>
<accession>A0AAN7L105</accession>
<dbReference type="AlphaFoldDB" id="A0AAN7L105"/>
<comment type="caution">
    <text evidence="1">The sequence shown here is derived from an EMBL/GenBank/DDBJ whole genome shotgun (WGS) entry which is preliminary data.</text>
</comment>
<protein>
    <submittedName>
        <fullName evidence="1">Uncharacterized protein</fullName>
    </submittedName>
</protein>
<reference evidence="1 2" key="1">
    <citation type="journal article" date="2023" name="Hortic Res">
        <title>Pangenome of water caltrop reveals structural variations and asymmetric subgenome divergence after allopolyploidization.</title>
        <authorList>
            <person name="Zhang X."/>
            <person name="Chen Y."/>
            <person name="Wang L."/>
            <person name="Yuan Y."/>
            <person name="Fang M."/>
            <person name="Shi L."/>
            <person name="Lu R."/>
            <person name="Comes H.P."/>
            <person name="Ma Y."/>
            <person name="Chen Y."/>
            <person name="Huang G."/>
            <person name="Zhou Y."/>
            <person name="Zheng Z."/>
            <person name="Qiu Y."/>
        </authorList>
    </citation>
    <scope>NUCLEOTIDE SEQUENCE [LARGE SCALE GENOMIC DNA]</scope>
    <source>
        <strain evidence="1">F231</strain>
    </source>
</reference>
<sequence length="72" mass="7713">MGGLLSSFLGAGPAYAGDEGSSDTSHVQAFHSSARWQLHLNSLKETPKLVRTGKSPHYIRTSETVIGFACFC</sequence>
<dbReference type="EMBL" id="JAXQNO010000018">
    <property type="protein sequence ID" value="KAK4776745.1"/>
    <property type="molecule type" value="Genomic_DNA"/>
</dbReference>
<evidence type="ECO:0000313" key="2">
    <source>
        <dbReference type="Proteomes" id="UP001346149"/>
    </source>
</evidence>
<keyword evidence="2" id="KW-1185">Reference proteome</keyword>